<sequence length="542" mass="61249">MKSHFPKRFCAGILLFSMLPICGGSSLLAIEDLYNFPSMSSKEKIEFERERKLCFFPLRNLSGDAALDFYSAGYASVLYSGLKTTVQIYDENALPTSIQHPFGNQDSVKQGKVKEGEWDSDRLEKLRSGKLVAPIKNDPRYLSLRSEPFESELAPDDGGVIPLARKNNCFYSVTGEFEKKSADEMRIRIVLRSFKDGAKKEFSHKTSIRRSYQELNPLIESLKSFLLGKFTFRLTVKSEGILSSLVFLDGNYIGKTPLVRNDILPGIHDVRVTRDGFNDWRGEVDMRTSSQEISIQMFKEKKEGFLSVTSDPPGANVYFGSELLGVTPLNRVPVKVGWNRIRLSKEGHVDILKGIEIKKDQNSEVSGTLKQGDSVSYYKNKKYVFLDHSYDDFAIYSLYGSLLFYAGYYYFNLKADSILEGSRPMTNAVTVTGLATLIQNSSNFNSFATAYYYQYNIHSQAESKANYYRGLAGYIDRDTGVHGGLMLYGIAAMLVFSVSFYVLGLDSETIDVGVAPVRTPYFARGLEYQFETETYARFKHKF</sequence>
<name>T0FEC6_9LEPT</name>
<keyword evidence="1" id="KW-0472">Membrane</keyword>
<keyword evidence="4" id="KW-1185">Reference proteome</keyword>
<gene>
    <name evidence="3" type="ORF">LEP1GSC050_2670</name>
</gene>
<evidence type="ECO:0000313" key="3">
    <source>
        <dbReference type="EMBL" id="EQA45962.1"/>
    </source>
</evidence>
<dbReference type="PANTHER" id="PTHR36194:SF1">
    <property type="entry name" value="S-LAYER-LIKE PROTEIN"/>
    <property type="match status" value="1"/>
</dbReference>
<dbReference type="STRING" id="1049789.LEP1GSC050_2670"/>
<evidence type="ECO:0000259" key="2">
    <source>
        <dbReference type="Pfam" id="PF08308"/>
    </source>
</evidence>
<proteinExistence type="predicted"/>
<dbReference type="Pfam" id="PF08308">
    <property type="entry name" value="PEGA"/>
    <property type="match status" value="2"/>
</dbReference>
<dbReference type="RefSeq" id="WP_010570884.1">
    <property type="nucleotide sequence ID" value="NZ_AHMO02000008.1"/>
</dbReference>
<evidence type="ECO:0000313" key="4">
    <source>
        <dbReference type="Proteomes" id="UP000015454"/>
    </source>
</evidence>
<dbReference type="EMBL" id="AHMO02000008">
    <property type="protein sequence ID" value="EQA45962.1"/>
    <property type="molecule type" value="Genomic_DNA"/>
</dbReference>
<protein>
    <submittedName>
        <fullName evidence="3">PEGA domain protein</fullName>
    </submittedName>
</protein>
<dbReference type="InterPro" id="IPR013229">
    <property type="entry name" value="PEGA"/>
</dbReference>
<dbReference type="Proteomes" id="UP000015454">
    <property type="component" value="Unassembled WGS sequence"/>
</dbReference>
<comment type="caution">
    <text evidence="3">The sequence shown here is derived from an EMBL/GenBank/DDBJ whole genome shotgun (WGS) entry which is preliminary data.</text>
</comment>
<feature type="domain" description="PEGA" evidence="2">
    <location>
        <begin position="245"/>
        <end position="296"/>
    </location>
</feature>
<feature type="domain" description="PEGA" evidence="2">
    <location>
        <begin position="305"/>
        <end position="372"/>
    </location>
</feature>
<accession>T0FEC6</accession>
<keyword evidence="1" id="KW-1133">Transmembrane helix</keyword>
<organism evidence="3 4">
    <name type="scientific">Leptospira broomii serovar Hurstbridge str. 5399</name>
    <dbReference type="NCBI Taxonomy" id="1049789"/>
    <lineage>
        <taxon>Bacteria</taxon>
        <taxon>Pseudomonadati</taxon>
        <taxon>Spirochaetota</taxon>
        <taxon>Spirochaetia</taxon>
        <taxon>Leptospirales</taxon>
        <taxon>Leptospiraceae</taxon>
        <taxon>Leptospira</taxon>
    </lineage>
</organism>
<keyword evidence="1" id="KW-0812">Transmembrane</keyword>
<dbReference type="AlphaFoldDB" id="T0FEC6"/>
<feature type="transmembrane region" description="Helical" evidence="1">
    <location>
        <begin position="485"/>
        <end position="503"/>
    </location>
</feature>
<reference evidence="3" key="1">
    <citation type="submission" date="2013-05" db="EMBL/GenBank/DDBJ databases">
        <authorList>
            <person name="Harkins D.M."/>
            <person name="Durkin A.S."/>
            <person name="Brinkac L.M."/>
            <person name="Haft D.H."/>
            <person name="Selengut J.D."/>
            <person name="Sanka R."/>
            <person name="DePew J."/>
            <person name="Purushe J."/>
            <person name="Hartskeerl R.A."/>
            <person name="Ahmed A."/>
            <person name="van der Linden H."/>
            <person name="Goris M.G.A."/>
            <person name="Vinetz J.M."/>
            <person name="Sutton G.G."/>
            <person name="Nierman W.C."/>
            <person name="Fouts D.E."/>
        </authorList>
    </citation>
    <scope>NUCLEOTIDE SEQUENCE [LARGE SCALE GENOMIC DNA]</scope>
    <source>
        <strain evidence="3">5399</strain>
    </source>
</reference>
<evidence type="ECO:0000256" key="1">
    <source>
        <dbReference type="SAM" id="Phobius"/>
    </source>
</evidence>
<feature type="transmembrane region" description="Helical" evidence="1">
    <location>
        <begin position="393"/>
        <end position="411"/>
    </location>
</feature>
<dbReference type="PANTHER" id="PTHR36194">
    <property type="entry name" value="S-LAYER-LIKE PROTEIN"/>
    <property type="match status" value="1"/>
</dbReference>
<dbReference type="OrthoDB" id="340167at2"/>